<dbReference type="EMBL" id="CABEEZ010000019">
    <property type="protein sequence ID" value="VTR19084.1"/>
    <property type="molecule type" value="Genomic_DNA"/>
</dbReference>
<protein>
    <submittedName>
        <fullName evidence="2">Uncharacterized protein</fullName>
    </submittedName>
</protein>
<dbReference type="EMBL" id="LR134492">
    <property type="protein sequence ID" value="VEI77394.1"/>
    <property type="molecule type" value="Genomic_DNA"/>
</dbReference>
<sequence length="130" mass="14892">MMQTYLTLRALARGINPETGEFLNHTSLVHSPETIRMLFALADEFYAERERVKKAKLSPEERRQKNIAEGRPANFNFPWSEEDRKLLEEGYSAGKTIEALSVEFGRSLRGIAVQLEKMELITEEQAAAYN</sequence>
<proteinExistence type="predicted"/>
<evidence type="ECO:0000313" key="2">
    <source>
        <dbReference type="EMBL" id="VTR19084.1"/>
    </source>
</evidence>
<evidence type="ECO:0000313" key="1">
    <source>
        <dbReference type="EMBL" id="VEI77394.1"/>
    </source>
</evidence>
<gene>
    <name evidence="2" type="ORF">NCTC12965_00721</name>
    <name evidence="1" type="ORF">NCTC13193_05796</name>
</gene>
<evidence type="ECO:0000313" key="3">
    <source>
        <dbReference type="Proteomes" id="UP000270487"/>
    </source>
</evidence>
<accession>A0A370SL20</accession>
<dbReference type="Proteomes" id="UP000270487">
    <property type="component" value="Chromosome"/>
</dbReference>
<dbReference type="AlphaFoldDB" id="A0A370SL20"/>
<name>A0A370SL20_SERFO</name>
<organism evidence="2">
    <name type="scientific">Serratia fonticola</name>
    <dbReference type="NCBI Taxonomy" id="47917"/>
    <lineage>
        <taxon>Bacteria</taxon>
        <taxon>Pseudomonadati</taxon>
        <taxon>Pseudomonadota</taxon>
        <taxon>Gammaproteobacteria</taxon>
        <taxon>Enterobacterales</taxon>
        <taxon>Yersiniaceae</taxon>
        <taxon>Serratia</taxon>
    </lineage>
</organism>
<reference evidence="2" key="1">
    <citation type="submission" date="2019-05" db="EMBL/GenBank/DDBJ databases">
        <authorList>
            <consortium name="Pathogen Informatics"/>
        </authorList>
    </citation>
    <scope>NUCLEOTIDE SEQUENCE [LARGE SCALE GENOMIC DNA]</scope>
    <source>
        <strain evidence="2">NCTC12965</strain>
        <strain evidence="1 3">NCTC13193</strain>
    </source>
</reference>